<organism evidence="2 3">
    <name type="scientific">Karstenula rhodostoma CBS 690.94</name>
    <dbReference type="NCBI Taxonomy" id="1392251"/>
    <lineage>
        <taxon>Eukaryota</taxon>
        <taxon>Fungi</taxon>
        <taxon>Dikarya</taxon>
        <taxon>Ascomycota</taxon>
        <taxon>Pezizomycotina</taxon>
        <taxon>Dothideomycetes</taxon>
        <taxon>Pleosporomycetidae</taxon>
        <taxon>Pleosporales</taxon>
        <taxon>Massarineae</taxon>
        <taxon>Didymosphaeriaceae</taxon>
        <taxon>Karstenula</taxon>
    </lineage>
</organism>
<name>A0A9P4P9N1_9PLEO</name>
<evidence type="ECO:0000313" key="2">
    <source>
        <dbReference type="EMBL" id="KAF2439892.1"/>
    </source>
</evidence>
<keyword evidence="3" id="KW-1185">Reference proteome</keyword>
<sequence>MSTTLTSSITPNGEQQELLRGIWACATKISTINAGRLKHAVEALEKATHRSPLLPFLGPAGLRELVDRLEDRLQGGEQDAIEAWVRKYVGNIKAYKKAEEELEEAEARVEFYELQGKNAEELFLYTIMYERKRQKAKEIGEAFPLDYAAWIRTQPAITFDLSSLGKWLERKREEGKKYQEADVSEEQWKLAREVADTLKGKRIVDGGDKRLLGL</sequence>
<comment type="caution">
    <text evidence="2">The sequence shown here is derived from an EMBL/GenBank/DDBJ whole genome shotgun (WGS) entry which is preliminary data.</text>
</comment>
<evidence type="ECO:0000256" key="1">
    <source>
        <dbReference type="SAM" id="Coils"/>
    </source>
</evidence>
<gene>
    <name evidence="2" type="ORF">P171DRAFT_447867</name>
</gene>
<accession>A0A9P4P9N1</accession>
<feature type="coiled-coil region" evidence="1">
    <location>
        <begin position="85"/>
        <end position="122"/>
    </location>
</feature>
<keyword evidence="1" id="KW-0175">Coiled coil</keyword>
<dbReference type="OrthoDB" id="3797028at2759"/>
<dbReference type="Proteomes" id="UP000799764">
    <property type="component" value="Unassembled WGS sequence"/>
</dbReference>
<dbReference type="AlphaFoldDB" id="A0A9P4P9N1"/>
<protein>
    <submittedName>
        <fullName evidence="2">Uncharacterized protein</fullName>
    </submittedName>
</protein>
<reference evidence="2" key="1">
    <citation type="journal article" date="2020" name="Stud. Mycol.">
        <title>101 Dothideomycetes genomes: a test case for predicting lifestyles and emergence of pathogens.</title>
        <authorList>
            <person name="Haridas S."/>
            <person name="Albert R."/>
            <person name="Binder M."/>
            <person name="Bloem J."/>
            <person name="Labutti K."/>
            <person name="Salamov A."/>
            <person name="Andreopoulos B."/>
            <person name="Baker S."/>
            <person name="Barry K."/>
            <person name="Bills G."/>
            <person name="Bluhm B."/>
            <person name="Cannon C."/>
            <person name="Castanera R."/>
            <person name="Culley D."/>
            <person name="Daum C."/>
            <person name="Ezra D."/>
            <person name="Gonzalez J."/>
            <person name="Henrissat B."/>
            <person name="Kuo A."/>
            <person name="Liang C."/>
            <person name="Lipzen A."/>
            <person name="Lutzoni F."/>
            <person name="Magnuson J."/>
            <person name="Mondo S."/>
            <person name="Nolan M."/>
            <person name="Ohm R."/>
            <person name="Pangilinan J."/>
            <person name="Park H.-J."/>
            <person name="Ramirez L."/>
            <person name="Alfaro M."/>
            <person name="Sun H."/>
            <person name="Tritt A."/>
            <person name="Yoshinaga Y."/>
            <person name="Zwiers L.-H."/>
            <person name="Turgeon B."/>
            <person name="Goodwin S."/>
            <person name="Spatafora J."/>
            <person name="Crous P."/>
            <person name="Grigoriev I."/>
        </authorList>
    </citation>
    <scope>NUCLEOTIDE SEQUENCE</scope>
    <source>
        <strain evidence="2">CBS 690.94</strain>
    </source>
</reference>
<proteinExistence type="predicted"/>
<dbReference type="EMBL" id="MU001508">
    <property type="protein sequence ID" value="KAF2439892.1"/>
    <property type="molecule type" value="Genomic_DNA"/>
</dbReference>
<evidence type="ECO:0000313" key="3">
    <source>
        <dbReference type="Proteomes" id="UP000799764"/>
    </source>
</evidence>